<dbReference type="Pfam" id="PF16913">
    <property type="entry name" value="PUNUT"/>
    <property type="match status" value="1"/>
</dbReference>
<feature type="transmembrane region" description="Helical" evidence="7">
    <location>
        <begin position="97"/>
        <end position="119"/>
    </location>
</feature>
<feature type="transmembrane region" description="Helical" evidence="7">
    <location>
        <begin position="225"/>
        <end position="242"/>
    </location>
</feature>
<organism evidence="8 9">
    <name type="scientific">Dillenia turbinata</name>
    <dbReference type="NCBI Taxonomy" id="194707"/>
    <lineage>
        <taxon>Eukaryota</taxon>
        <taxon>Viridiplantae</taxon>
        <taxon>Streptophyta</taxon>
        <taxon>Embryophyta</taxon>
        <taxon>Tracheophyta</taxon>
        <taxon>Spermatophyta</taxon>
        <taxon>Magnoliopsida</taxon>
        <taxon>eudicotyledons</taxon>
        <taxon>Gunneridae</taxon>
        <taxon>Pentapetalae</taxon>
        <taxon>Dilleniales</taxon>
        <taxon>Dilleniaceae</taxon>
        <taxon>Dillenia</taxon>
    </lineage>
</organism>
<name>A0AAN8Z9Y0_9MAGN</name>
<evidence type="ECO:0000256" key="7">
    <source>
        <dbReference type="RuleBase" id="RU368015"/>
    </source>
</evidence>
<accession>A0AAN8Z9Y0</accession>
<protein>
    <recommendedName>
        <fullName evidence="7">Probable purine permease</fullName>
    </recommendedName>
</protein>
<keyword evidence="9" id="KW-1185">Reference proteome</keyword>
<dbReference type="EMBL" id="JBAMMX010000010">
    <property type="protein sequence ID" value="KAK6932249.1"/>
    <property type="molecule type" value="Genomic_DNA"/>
</dbReference>
<comment type="caution">
    <text evidence="7">Lacks conserved residue(s) required for the propagation of feature annotation.</text>
</comment>
<feature type="transmembrane region" description="Helical" evidence="7">
    <location>
        <begin position="293"/>
        <end position="314"/>
    </location>
</feature>
<feature type="transmembrane region" description="Helical" evidence="7">
    <location>
        <begin position="257"/>
        <end position="281"/>
    </location>
</feature>
<reference evidence="8 9" key="1">
    <citation type="submission" date="2023-12" db="EMBL/GenBank/DDBJ databases">
        <title>A high-quality genome assembly for Dillenia turbinata (Dilleniales).</title>
        <authorList>
            <person name="Chanderbali A."/>
        </authorList>
    </citation>
    <scope>NUCLEOTIDE SEQUENCE [LARGE SCALE GENOMIC DNA]</scope>
    <source>
        <strain evidence="8">LSX21</strain>
        <tissue evidence="8">Leaf</tissue>
    </source>
</reference>
<dbReference type="InterPro" id="IPR030182">
    <property type="entry name" value="PUP_plant"/>
</dbReference>
<dbReference type="GO" id="GO:0015211">
    <property type="term" value="F:purine nucleoside transmembrane transporter activity"/>
    <property type="evidence" value="ECO:0007669"/>
    <property type="project" value="UniProtKB-UniRule"/>
</dbReference>
<keyword evidence="4 7" id="KW-0812">Transmembrane</keyword>
<dbReference type="InterPro" id="IPR037185">
    <property type="entry name" value="EmrE-like"/>
</dbReference>
<feature type="transmembrane region" description="Helical" evidence="7">
    <location>
        <begin position="334"/>
        <end position="352"/>
    </location>
</feature>
<evidence type="ECO:0000313" key="9">
    <source>
        <dbReference type="Proteomes" id="UP001370490"/>
    </source>
</evidence>
<dbReference type="PANTHER" id="PTHR31376">
    <property type="entry name" value="OS09G0467300 PROTEIN-RELATED"/>
    <property type="match status" value="1"/>
</dbReference>
<evidence type="ECO:0000256" key="6">
    <source>
        <dbReference type="ARBA" id="ARBA00023136"/>
    </source>
</evidence>
<comment type="similarity">
    <text evidence="2 7">Belongs to the purine permeases (TC 2.A.7.14) family.</text>
</comment>
<feature type="transmembrane region" description="Helical" evidence="7">
    <location>
        <begin position="167"/>
        <end position="193"/>
    </location>
</feature>
<evidence type="ECO:0000256" key="3">
    <source>
        <dbReference type="ARBA" id="ARBA00022448"/>
    </source>
</evidence>
<evidence type="ECO:0000256" key="5">
    <source>
        <dbReference type="ARBA" id="ARBA00022989"/>
    </source>
</evidence>
<evidence type="ECO:0000256" key="1">
    <source>
        <dbReference type="ARBA" id="ARBA00004141"/>
    </source>
</evidence>
<gene>
    <name evidence="8" type="ORF">RJ641_001873</name>
</gene>
<feature type="transmembrane region" description="Helical" evidence="7">
    <location>
        <begin position="364"/>
        <end position="385"/>
    </location>
</feature>
<dbReference type="PANTHER" id="PTHR31376:SF17">
    <property type="entry name" value="PURINE PERMEASE 21-RELATED"/>
    <property type="match status" value="1"/>
</dbReference>
<dbReference type="Proteomes" id="UP001370490">
    <property type="component" value="Unassembled WGS sequence"/>
</dbReference>
<sequence length="429" mass="47232">MVQSQAFSTISFGLQLKIIFFARSPASENSLSLSLTHKAPQEEGTFCSFVMGEAGDLQLNIIASQSQERKEENSPGKETPNNQALVPRRSIQWWIKISIYSFLVLAAQAAATLLGRLYFDKGGKSIWMATIVQTAGFPILYPFSFYLSRSRKFSSENNNNPNPPSKLAFATVCGFLGLMVGGNCMLYSVGLMYLPVSTYSLISASQLAFNALFSFFINSQKFTPYIINSLIILTVSATLLVFNSDSENSTGVSKAKYAIGFICTVLASALYALWLSLGQFFFQRILKTENLNLILKVTICQSMVATFATTIGLFASGEWKSLKGEREGYKLGEVSYVMVLIWTAIGWQVWSIGATGLIAELTSLFANAISTLALPIVPVFGVIFFHDKMNGVKGISMFLSVWGFVSYAYEHYLEDFKPKSAEESVVEAS</sequence>
<evidence type="ECO:0000313" key="8">
    <source>
        <dbReference type="EMBL" id="KAK6932249.1"/>
    </source>
</evidence>
<comment type="subcellular location">
    <subcellularLocation>
        <location evidence="1 7">Membrane</location>
        <topology evidence="1 7">Multi-pass membrane protein</topology>
    </subcellularLocation>
</comment>
<dbReference type="AlphaFoldDB" id="A0AAN8Z9Y0"/>
<evidence type="ECO:0000256" key="2">
    <source>
        <dbReference type="ARBA" id="ARBA00006213"/>
    </source>
</evidence>
<comment type="caution">
    <text evidence="8">The sequence shown here is derived from an EMBL/GenBank/DDBJ whole genome shotgun (WGS) entry which is preliminary data.</text>
</comment>
<keyword evidence="5 7" id="KW-1133">Transmembrane helix</keyword>
<dbReference type="GO" id="GO:0016020">
    <property type="term" value="C:membrane"/>
    <property type="evidence" value="ECO:0007669"/>
    <property type="project" value="UniProtKB-SubCell"/>
</dbReference>
<dbReference type="GO" id="GO:0005345">
    <property type="term" value="F:purine nucleobase transmembrane transporter activity"/>
    <property type="evidence" value="ECO:0007669"/>
    <property type="project" value="UniProtKB-UniRule"/>
</dbReference>
<dbReference type="SUPFAM" id="SSF103481">
    <property type="entry name" value="Multidrug resistance efflux transporter EmrE"/>
    <property type="match status" value="1"/>
</dbReference>
<keyword evidence="6 7" id="KW-0472">Membrane</keyword>
<keyword evidence="3 7" id="KW-0813">Transport</keyword>
<feature type="transmembrane region" description="Helical" evidence="7">
    <location>
        <begin position="125"/>
        <end position="147"/>
    </location>
</feature>
<evidence type="ECO:0000256" key="4">
    <source>
        <dbReference type="ARBA" id="ARBA00022692"/>
    </source>
</evidence>
<proteinExistence type="inferred from homology"/>